<accession>A0A6U6DE37</accession>
<dbReference type="EMBL" id="HBKQ01010938">
    <property type="protein sequence ID" value="CAE2218372.1"/>
    <property type="molecule type" value="Transcribed_RNA"/>
</dbReference>
<reference evidence="9" key="1">
    <citation type="submission" date="2021-01" db="EMBL/GenBank/DDBJ databases">
        <authorList>
            <person name="Corre E."/>
            <person name="Pelletier E."/>
            <person name="Niang G."/>
            <person name="Scheremetjew M."/>
            <person name="Finn R."/>
            <person name="Kale V."/>
            <person name="Holt S."/>
            <person name="Cochrane G."/>
            <person name="Meng A."/>
            <person name="Brown T."/>
            <person name="Cohen L."/>
        </authorList>
    </citation>
    <scope>NUCLEOTIDE SEQUENCE</scope>
    <source>
        <strain evidence="9">Isolate 1302-5</strain>
    </source>
</reference>
<dbReference type="EMBL" id="HBKQ01010939">
    <property type="protein sequence ID" value="CAE2218375.1"/>
    <property type="molecule type" value="Transcribed_RNA"/>
</dbReference>
<evidence type="ECO:0000313" key="8">
    <source>
        <dbReference type="EMBL" id="CAE2218372.1"/>
    </source>
</evidence>
<proteinExistence type="inferred from homology"/>
<keyword evidence="3" id="KW-0238">DNA-binding</keyword>
<comment type="subcellular location">
    <subcellularLocation>
        <location evidence="1">Nucleus</location>
    </subcellularLocation>
</comment>
<keyword evidence="5" id="KW-0131">Cell cycle</keyword>
<feature type="region of interest" description="Disordered" evidence="7">
    <location>
        <begin position="93"/>
        <end position="113"/>
    </location>
</feature>
<organism evidence="9">
    <name type="scientific">Odontella aurita</name>
    <dbReference type="NCBI Taxonomy" id="265563"/>
    <lineage>
        <taxon>Eukaryota</taxon>
        <taxon>Sar</taxon>
        <taxon>Stramenopiles</taxon>
        <taxon>Ochrophyta</taxon>
        <taxon>Bacillariophyta</taxon>
        <taxon>Mediophyceae</taxon>
        <taxon>Biddulphiophycidae</taxon>
        <taxon>Eupodiscales</taxon>
        <taxon>Odontellaceae</taxon>
        <taxon>Odontella</taxon>
    </lineage>
</organism>
<evidence type="ECO:0000256" key="7">
    <source>
        <dbReference type="SAM" id="MobiDB-lite"/>
    </source>
</evidence>
<dbReference type="AlphaFoldDB" id="A0A6U6DE37"/>
<dbReference type="GO" id="GO:0007064">
    <property type="term" value="P:mitotic sister chromatid cohesion"/>
    <property type="evidence" value="ECO:0007669"/>
    <property type="project" value="InterPro"/>
</dbReference>
<evidence type="ECO:0008006" key="10">
    <source>
        <dbReference type="Google" id="ProtNLM"/>
    </source>
</evidence>
<dbReference type="GO" id="GO:0003677">
    <property type="term" value="F:DNA binding"/>
    <property type="evidence" value="ECO:0007669"/>
    <property type="project" value="UniProtKB-KW"/>
</dbReference>
<evidence type="ECO:0000256" key="2">
    <source>
        <dbReference type="ARBA" id="ARBA00022705"/>
    </source>
</evidence>
<keyword evidence="4" id="KW-0539">Nucleus</keyword>
<dbReference type="PANTHER" id="PTHR28605">
    <property type="entry name" value="CTF8, CHROMOSOME TRANSMISSION FIDELITY FACTOR 8 HOMOLOG (S. CEREVISIAE)"/>
    <property type="match status" value="1"/>
</dbReference>
<evidence type="ECO:0000256" key="5">
    <source>
        <dbReference type="ARBA" id="ARBA00023306"/>
    </source>
</evidence>
<dbReference type="Pfam" id="PF09696">
    <property type="entry name" value="Ctf8"/>
    <property type="match status" value="1"/>
</dbReference>
<protein>
    <recommendedName>
        <fullName evidence="10">Chromosome transmission fidelity protein 8</fullName>
    </recommendedName>
</protein>
<keyword evidence="2" id="KW-0235">DNA replication</keyword>
<sequence length="136" mass="14698">MIIPITAASDGADDTPQEWSLLELNGELIPPSNTVSKRKEPSESQSSGGASGQRVELGAVRFVGRDRTPVMTMGSHELKGKVEELKQPFVILRKRKRPENGGDVGGGSGGGETSFEVAGIIRKKMLFDQYPKSIMR</sequence>
<evidence type="ECO:0000256" key="4">
    <source>
        <dbReference type="ARBA" id="ARBA00023242"/>
    </source>
</evidence>
<feature type="compositionally biased region" description="Gly residues" evidence="7">
    <location>
        <begin position="102"/>
        <end position="112"/>
    </location>
</feature>
<dbReference type="GO" id="GO:0031390">
    <property type="term" value="C:Ctf18 RFC-like complex"/>
    <property type="evidence" value="ECO:0007669"/>
    <property type="project" value="InterPro"/>
</dbReference>
<evidence type="ECO:0000256" key="1">
    <source>
        <dbReference type="ARBA" id="ARBA00004123"/>
    </source>
</evidence>
<comment type="similarity">
    <text evidence="6">Belongs to the CTF8 family.</text>
</comment>
<feature type="region of interest" description="Disordered" evidence="7">
    <location>
        <begin position="26"/>
        <end position="57"/>
    </location>
</feature>
<dbReference type="GO" id="GO:0006260">
    <property type="term" value="P:DNA replication"/>
    <property type="evidence" value="ECO:0007669"/>
    <property type="project" value="UniProtKB-KW"/>
</dbReference>
<evidence type="ECO:0000313" key="9">
    <source>
        <dbReference type="EMBL" id="CAE2218375.1"/>
    </source>
</evidence>
<name>A0A6U6DE37_9STRA</name>
<evidence type="ECO:0000256" key="3">
    <source>
        <dbReference type="ARBA" id="ARBA00023125"/>
    </source>
</evidence>
<evidence type="ECO:0000256" key="6">
    <source>
        <dbReference type="ARBA" id="ARBA00038447"/>
    </source>
</evidence>
<gene>
    <name evidence="8" type="ORF">OAUR00152_LOCUS7355</name>
    <name evidence="9" type="ORF">OAUR00152_LOCUS7356</name>
</gene>
<dbReference type="PANTHER" id="PTHR28605:SF1">
    <property type="entry name" value="CHROMOSOME TRANSMISSION FIDELITY FACTOR 8"/>
    <property type="match status" value="1"/>
</dbReference>
<dbReference type="InterPro" id="IPR018607">
    <property type="entry name" value="Ctf8"/>
</dbReference>